<feature type="transmembrane region" description="Helical" evidence="5">
    <location>
        <begin position="223"/>
        <end position="241"/>
    </location>
</feature>
<evidence type="ECO:0000256" key="4">
    <source>
        <dbReference type="ARBA" id="ARBA00023136"/>
    </source>
</evidence>
<evidence type="ECO:0008006" key="7">
    <source>
        <dbReference type="Google" id="ProtNLM"/>
    </source>
</evidence>
<evidence type="ECO:0000256" key="3">
    <source>
        <dbReference type="ARBA" id="ARBA00022989"/>
    </source>
</evidence>
<reference evidence="6" key="1">
    <citation type="submission" date="2013-08" db="EMBL/GenBank/DDBJ databases">
        <title>Comparison of modified E. coli strains.</title>
        <authorList>
            <person name="Juergensen J."/>
            <person name="Bonge A."/>
            <person name="Streit W.R."/>
        </authorList>
    </citation>
    <scope>NUCLEOTIDE SEQUENCE</scope>
</reference>
<feature type="transmembrane region" description="Helical" evidence="5">
    <location>
        <begin position="173"/>
        <end position="193"/>
    </location>
</feature>
<evidence type="ECO:0000256" key="5">
    <source>
        <dbReference type="SAM" id="Phobius"/>
    </source>
</evidence>
<feature type="transmembrane region" description="Helical" evidence="5">
    <location>
        <begin position="72"/>
        <end position="91"/>
    </location>
</feature>
<feature type="transmembrane region" description="Helical" evidence="5">
    <location>
        <begin position="46"/>
        <end position="65"/>
    </location>
</feature>
<keyword evidence="3 5" id="KW-1133">Transmembrane helix</keyword>
<dbReference type="EMBL" id="KF540248">
    <property type="protein sequence ID" value="AIF26850.1"/>
    <property type="molecule type" value="Genomic_DNA"/>
</dbReference>
<feature type="transmembrane region" description="Helical" evidence="5">
    <location>
        <begin position="135"/>
        <end position="153"/>
    </location>
</feature>
<feature type="transmembrane region" description="Helical" evidence="5">
    <location>
        <begin position="200"/>
        <end position="217"/>
    </location>
</feature>
<evidence type="ECO:0000256" key="1">
    <source>
        <dbReference type="ARBA" id="ARBA00004141"/>
    </source>
</evidence>
<dbReference type="InterPro" id="IPR006419">
    <property type="entry name" value="NMN_transpt_PnuC"/>
</dbReference>
<feature type="transmembrane region" description="Helical" evidence="5">
    <location>
        <begin position="12"/>
        <end position="34"/>
    </location>
</feature>
<sequence length="267" mass="30131">MKQNLWKELGRMTLVSLGIFATLFVVLYIVEYFVPSLKGVLLQWHSKAFCVGIPASITGTAYVLTIRNPKNYTGFYLGVVMAALLSVQFYYQGNLDLVVLYAGLFIPFQIASLVNWRKKCLHPETVKEGGNGPAFISWPLFLLTLAVSALLMAGDYALGTLVLYKDGWGDQVVFKLLSGGMIVTAVMANFWMIFQKNDAWLAWVLYSLVGIAFYILVNNLFSLILFVVFLFVNGQAQFVWLRQTDADKFGWAGSEKYINRLRKRLGR</sequence>
<proteinExistence type="predicted"/>
<organism evidence="6">
    <name type="scientific">uncultured bacterium fosmid pJB102C1</name>
    <dbReference type="NCBI Taxonomy" id="1478050"/>
    <lineage>
        <taxon>Bacteria</taxon>
        <taxon>environmental samples</taxon>
    </lineage>
</organism>
<name>A0A0H3U8K7_9BACT</name>
<evidence type="ECO:0000313" key="6">
    <source>
        <dbReference type="EMBL" id="AIF26850.1"/>
    </source>
</evidence>
<protein>
    <recommendedName>
        <fullName evidence="7">Nicotinamide mononucleotide transporter PnuC</fullName>
    </recommendedName>
</protein>
<comment type="subcellular location">
    <subcellularLocation>
        <location evidence="1">Membrane</location>
        <topology evidence="1">Multi-pass membrane protein</topology>
    </subcellularLocation>
</comment>
<keyword evidence="2 5" id="KW-0812">Transmembrane</keyword>
<dbReference type="GO" id="GO:0034257">
    <property type="term" value="F:nicotinamide riboside transmembrane transporter activity"/>
    <property type="evidence" value="ECO:0007669"/>
    <property type="project" value="InterPro"/>
</dbReference>
<dbReference type="AlphaFoldDB" id="A0A0H3U8K7"/>
<dbReference type="GO" id="GO:0016020">
    <property type="term" value="C:membrane"/>
    <property type="evidence" value="ECO:0007669"/>
    <property type="project" value="UniProtKB-SubCell"/>
</dbReference>
<dbReference type="Pfam" id="PF04973">
    <property type="entry name" value="NMN_transporter"/>
    <property type="match status" value="1"/>
</dbReference>
<accession>A0A0H3U8K7</accession>
<keyword evidence="4 5" id="KW-0472">Membrane</keyword>
<feature type="transmembrane region" description="Helical" evidence="5">
    <location>
        <begin position="97"/>
        <end position="114"/>
    </location>
</feature>
<evidence type="ECO:0000256" key="2">
    <source>
        <dbReference type="ARBA" id="ARBA00022692"/>
    </source>
</evidence>